<dbReference type="CDD" id="cd07361">
    <property type="entry name" value="MEMO_like"/>
    <property type="match status" value="1"/>
</dbReference>
<dbReference type="Pfam" id="PF01875">
    <property type="entry name" value="Memo"/>
    <property type="match status" value="1"/>
</dbReference>
<evidence type="ECO:0000256" key="1">
    <source>
        <dbReference type="ARBA" id="ARBA00006315"/>
    </source>
</evidence>
<dbReference type="PANTHER" id="PTHR11060:SF0">
    <property type="entry name" value="PROTEIN MEMO1"/>
    <property type="match status" value="1"/>
</dbReference>
<dbReference type="InterPro" id="IPR002737">
    <property type="entry name" value="MEMO1_fam"/>
</dbReference>
<dbReference type="AlphaFoldDB" id="A0A1F8ETP0"/>
<protein>
    <submittedName>
        <fullName evidence="2">AmmeMemoRadiSam system protein B</fullName>
    </submittedName>
</protein>
<sequence>MKKKSSVIIAILILSVFLILFFANRSGLIPSLASQYKKTQLAYESRLEQSGSSIIHQALFKKTDFYMEAFKLSKVPASPDAKLVAAITNHHLIAPEFIAKVFSLVQTSEPITVVLLSPNHFSVGNGYALVSEAKWETPYGQVIPDLHIVEELQKRNLVQVDEGPFEKEHGITGIVGFMKKSLPNAKIVPLILKESISVAQINDLAKSLDEILDADDLLIGSFDFSHDFDLTTSNRNDELSLSILEKQRLDQITQMNVDSRKGVELLLGFVSLRGANKFTLLDHSNSALITGNLEQKDVTSYITGYFTRQK</sequence>
<dbReference type="PANTHER" id="PTHR11060">
    <property type="entry name" value="PROTEIN MEMO1"/>
    <property type="match status" value="1"/>
</dbReference>
<dbReference type="STRING" id="1802668.A2831_02335"/>
<organism evidence="2 3">
    <name type="scientific">Candidatus Yanofskybacteria bacterium RIFCSPHIGHO2_01_FULL_44_17</name>
    <dbReference type="NCBI Taxonomy" id="1802668"/>
    <lineage>
        <taxon>Bacteria</taxon>
        <taxon>Candidatus Yanofskyibacteriota</taxon>
    </lineage>
</organism>
<dbReference type="SUPFAM" id="SSF53213">
    <property type="entry name" value="LigB-like"/>
    <property type="match status" value="1"/>
</dbReference>
<dbReference type="NCBIfam" id="TIGR04336">
    <property type="entry name" value="AmmeMemoSam_B"/>
    <property type="match status" value="1"/>
</dbReference>
<dbReference type="EMBL" id="MGJI01000023">
    <property type="protein sequence ID" value="OGN04232.1"/>
    <property type="molecule type" value="Genomic_DNA"/>
</dbReference>
<proteinExistence type="inferred from homology"/>
<comment type="caution">
    <text evidence="2">The sequence shown here is derived from an EMBL/GenBank/DDBJ whole genome shotgun (WGS) entry which is preliminary data.</text>
</comment>
<gene>
    <name evidence="2" type="ORF">A2831_02335</name>
</gene>
<dbReference type="Proteomes" id="UP000177507">
    <property type="component" value="Unassembled WGS sequence"/>
</dbReference>
<name>A0A1F8ETP0_9BACT</name>
<accession>A0A1F8ETP0</accession>
<dbReference type="Gene3D" id="3.40.830.10">
    <property type="entry name" value="LigB-like"/>
    <property type="match status" value="1"/>
</dbReference>
<reference evidence="2 3" key="1">
    <citation type="journal article" date="2016" name="Nat. Commun.">
        <title>Thousands of microbial genomes shed light on interconnected biogeochemical processes in an aquifer system.</title>
        <authorList>
            <person name="Anantharaman K."/>
            <person name="Brown C.T."/>
            <person name="Hug L.A."/>
            <person name="Sharon I."/>
            <person name="Castelle C.J."/>
            <person name="Probst A.J."/>
            <person name="Thomas B.C."/>
            <person name="Singh A."/>
            <person name="Wilkins M.J."/>
            <person name="Karaoz U."/>
            <person name="Brodie E.L."/>
            <person name="Williams K.H."/>
            <person name="Hubbard S.S."/>
            <person name="Banfield J.F."/>
        </authorList>
    </citation>
    <scope>NUCLEOTIDE SEQUENCE [LARGE SCALE GENOMIC DNA]</scope>
</reference>
<evidence type="ECO:0000313" key="2">
    <source>
        <dbReference type="EMBL" id="OGN04232.1"/>
    </source>
</evidence>
<comment type="similarity">
    <text evidence="1">Belongs to the MEMO1 family.</text>
</comment>
<evidence type="ECO:0000313" key="3">
    <source>
        <dbReference type="Proteomes" id="UP000177507"/>
    </source>
</evidence>